<sequence>MEKDASARHDGLGRRCAPSGRRQAGHLAEVSGLRGTRALVARGFMLPSPSQGPDGGSRGLVGGRGALMRAEEAALRSGELRPPGFAGSGALEQLGQLGRVDQVGAGREHLVDQDPIDLGWGSATPSVRTKTR</sequence>
<protein>
    <submittedName>
        <fullName evidence="2">Uncharacterized protein</fullName>
    </submittedName>
</protein>
<evidence type="ECO:0000313" key="2">
    <source>
        <dbReference type="EMBL" id="GDY71231.1"/>
    </source>
</evidence>
<feature type="region of interest" description="Disordered" evidence="1">
    <location>
        <begin position="1"/>
        <end position="26"/>
    </location>
</feature>
<comment type="caution">
    <text evidence="2">The sequence shown here is derived from an EMBL/GenBank/DDBJ whole genome shotgun (WGS) entry which is preliminary data.</text>
</comment>
<evidence type="ECO:0000256" key="1">
    <source>
        <dbReference type="SAM" id="MobiDB-lite"/>
    </source>
</evidence>
<dbReference type="AlphaFoldDB" id="A0A4D4MGR0"/>
<dbReference type="Proteomes" id="UP000299211">
    <property type="component" value="Unassembled WGS sequence"/>
</dbReference>
<name>A0A4D4MGR0_STRAX</name>
<proteinExistence type="predicted"/>
<gene>
    <name evidence="2" type="ORF">SAV31267_007160</name>
</gene>
<evidence type="ECO:0000313" key="3">
    <source>
        <dbReference type="Proteomes" id="UP000299211"/>
    </source>
</evidence>
<accession>A0A4D4MGR0</accession>
<feature type="compositionally biased region" description="Basic and acidic residues" evidence="1">
    <location>
        <begin position="1"/>
        <end position="13"/>
    </location>
</feature>
<organism evidence="2 3">
    <name type="scientific">Streptomyces avermitilis</name>
    <dbReference type="NCBI Taxonomy" id="33903"/>
    <lineage>
        <taxon>Bacteria</taxon>
        <taxon>Bacillati</taxon>
        <taxon>Actinomycetota</taxon>
        <taxon>Actinomycetes</taxon>
        <taxon>Kitasatosporales</taxon>
        <taxon>Streptomycetaceae</taxon>
        <taxon>Streptomyces</taxon>
    </lineage>
</organism>
<dbReference type="EMBL" id="BJHY01000001">
    <property type="protein sequence ID" value="GDY71231.1"/>
    <property type="molecule type" value="Genomic_DNA"/>
</dbReference>
<reference evidence="2 3" key="1">
    <citation type="submission" date="2019-04" db="EMBL/GenBank/DDBJ databases">
        <title>Draft genome sequences of Streptomyces avermitilis ATCC 31267.</title>
        <authorList>
            <person name="Komaki H."/>
            <person name="Tamura T."/>
            <person name="Hosoyama A."/>
        </authorList>
    </citation>
    <scope>NUCLEOTIDE SEQUENCE [LARGE SCALE GENOMIC DNA]</scope>
    <source>
        <strain evidence="2 3">ATCC 31267</strain>
    </source>
</reference>